<dbReference type="InterPro" id="IPR036420">
    <property type="entry name" value="BRCT_dom_sf"/>
</dbReference>
<dbReference type="Pfam" id="PF12826">
    <property type="entry name" value="HHH_2"/>
    <property type="match status" value="1"/>
</dbReference>
<organism evidence="18 19">
    <name type="scientific">Crassaminicella thermophila</name>
    <dbReference type="NCBI Taxonomy" id="2599308"/>
    <lineage>
        <taxon>Bacteria</taxon>
        <taxon>Bacillati</taxon>
        <taxon>Bacillota</taxon>
        <taxon>Clostridia</taxon>
        <taxon>Eubacteriales</taxon>
        <taxon>Clostridiaceae</taxon>
        <taxon>Crassaminicella</taxon>
    </lineage>
</organism>
<reference evidence="18 19" key="1">
    <citation type="submission" date="2019-07" db="EMBL/GenBank/DDBJ databases">
        <title>Complete genome of Crassaminicella thermophila SY095.</title>
        <authorList>
            <person name="Li X."/>
        </authorList>
    </citation>
    <scope>NUCLEOTIDE SEQUENCE [LARGE SCALE GENOMIC DNA]</scope>
    <source>
        <strain evidence="18 19">SY095</strain>
    </source>
</reference>
<dbReference type="Gene3D" id="1.10.150.20">
    <property type="entry name" value="5' to 3' exonuclease, C-terminal subdomain"/>
    <property type="match status" value="2"/>
</dbReference>
<dbReference type="GO" id="GO:0046872">
    <property type="term" value="F:metal ion binding"/>
    <property type="evidence" value="ECO:0007669"/>
    <property type="project" value="UniProtKB-KW"/>
</dbReference>
<dbReference type="SMART" id="SM00292">
    <property type="entry name" value="BRCT"/>
    <property type="match status" value="1"/>
</dbReference>
<evidence type="ECO:0000313" key="18">
    <source>
        <dbReference type="EMBL" id="QEK13666.1"/>
    </source>
</evidence>
<dbReference type="InterPro" id="IPR004149">
    <property type="entry name" value="Znf_DNAligase_C4"/>
</dbReference>
<comment type="cofactor">
    <cofactor evidence="15">
        <name>Mg(2+)</name>
        <dbReference type="ChEBI" id="CHEBI:18420"/>
    </cofactor>
    <cofactor evidence="15">
        <name>Mn(2+)</name>
        <dbReference type="ChEBI" id="CHEBI:29035"/>
    </cofactor>
</comment>
<dbReference type="PANTHER" id="PTHR23389:SF9">
    <property type="entry name" value="DNA LIGASE"/>
    <property type="match status" value="1"/>
</dbReference>
<dbReference type="Pfam" id="PF03120">
    <property type="entry name" value="OB_DNA_ligase"/>
    <property type="match status" value="1"/>
</dbReference>
<keyword evidence="19" id="KW-1185">Reference proteome</keyword>
<evidence type="ECO:0000256" key="15">
    <source>
        <dbReference type="HAMAP-Rule" id="MF_01588"/>
    </source>
</evidence>
<evidence type="ECO:0000256" key="5">
    <source>
        <dbReference type="ARBA" id="ARBA00022705"/>
    </source>
</evidence>
<dbReference type="EMBL" id="CP042243">
    <property type="protein sequence ID" value="QEK13666.1"/>
    <property type="molecule type" value="Genomic_DNA"/>
</dbReference>
<dbReference type="InterPro" id="IPR013840">
    <property type="entry name" value="DNAligase_N"/>
</dbReference>
<dbReference type="CDD" id="cd17748">
    <property type="entry name" value="BRCT_DNA_ligase_like"/>
    <property type="match status" value="1"/>
</dbReference>
<dbReference type="FunFam" id="1.10.150.20:FF:000007">
    <property type="entry name" value="DNA ligase"/>
    <property type="match status" value="1"/>
</dbReference>
<comment type="function">
    <text evidence="1 15">DNA ligase that catalyzes the formation of phosphodiester linkages between 5'-phosphoryl and 3'-hydroxyl groups in double-stranded DNA using NAD as a coenzyme and as the energy source for the reaction. It is essential for DNA replication and repair of damaged DNA.</text>
</comment>
<keyword evidence="10 15" id="KW-0520">NAD</keyword>
<dbReference type="Proteomes" id="UP000324646">
    <property type="component" value="Chromosome"/>
</dbReference>
<dbReference type="InterPro" id="IPR013839">
    <property type="entry name" value="DNAligase_adenylation"/>
</dbReference>
<evidence type="ECO:0000259" key="17">
    <source>
        <dbReference type="PROSITE" id="PS50172"/>
    </source>
</evidence>
<protein>
    <recommendedName>
        <fullName evidence="3 15">DNA ligase</fullName>
        <ecNumber evidence="2 15">6.5.1.2</ecNumber>
    </recommendedName>
    <alternativeName>
        <fullName evidence="15">Polydeoxyribonucleotide synthase [NAD(+)]</fullName>
    </alternativeName>
</protein>
<dbReference type="PIRSF" id="PIRSF001604">
    <property type="entry name" value="LigA"/>
    <property type="match status" value="1"/>
</dbReference>
<dbReference type="Gene3D" id="3.30.470.30">
    <property type="entry name" value="DNA ligase/mRNA capping enzyme"/>
    <property type="match status" value="1"/>
</dbReference>
<feature type="binding site" evidence="15">
    <location>
        <begin position="30"/>
        <end position="34"/>
    </location>
    <ligand>
        <name>NAD(+)</name>
        <dbReference type="ChEBI" id="CHEBI:57540"/>
    </ligand>
</feature>
<dbReference type="Gene3D" id="2.40.50.140">
    <property type="entry name" value="Nucleic acid-binding proteins"/>
    <property type="match status" value="1"/>
</dbReference>
<keyword evidence="5 15" id="KW-0235">DNA replication</keyword>
<dbReference type="GO" id="GO:0006260">
    <property type="term" value="P:DNA replication"/>
    <property type="evidence" value="ECO:0007669"/>
    <property type="project" value="UniProtKB-KW"/>
</dbReference>
<dbReference type="SUPFAM" id="SSF47781">
    <property type="entry name" value="RuvA domain 2-like"/>
    <property type="match status" value="1"/>
</dbReference>
<dbReference type="InterPro" id="IPR010994">
    <property type="entry name" value="RuvA_2-like"/>
</dbReference>
<dbReference type="InterPro" id="IPR041663">
    <property type="entry name" value="DisA/LigA_HHH"/>
</dbReference>
<dbReference type="PROSITE" id="PS50172">
    <property type="entry name" value="BRCT"/>
    <property type="match status" value="1"/>
</dbReference>
<dbReference type="EC" id="6.5.1.2" evidence="2 15"/>
<dbReference type="InterPro" id="IPR033136">
    <property type="entry name" value="DNA_ligase_CS"/>
</dbReference>
<keyword evidence="9 15" id="KW-0460">Magnesium</keyword>
<feature type="binding site" evidence="15">
    <location>
        <begin position="79"/>
        <end position="80"/>
    </location>
    <ligand>
        <name>NAD(+)</name>
        <dbReference type="ChEBI" id="CHEBI:57540"/>
    </ligand>
</feature>
<dbReference type="SMART" id="SM00278">
    <property type="entry name" value="HhH1"/>
    <property type="match status" value="3"/>
</dbReference>
<dbReference type="OrthoDB" id="9759736at2"/>
<feature type="binding site" evidence="15">
    <location>
        <position position="305"/>
    </location>
    <ligand>
        <name>NAD(+)</name>
        <dbReference type="ChEBI" id="CHEBI:57540"/>
    </ligand>
</feature>
<evidence type="ECO:0000256" key="3">
    <source>
        <dbReference type="ARBA" id="ARBA00013308"/>
    </source>
</evidence>
<dbReference type="Gene3D" id="1.10.287.610">
    <property type="entry name" value="Helix hairpin bin"/>
    <property type="match status" value="1"/>
</dbReference>
<feature type="binding site" evidence="15">
    <location>
        <position position="109"/>
    </location>
    <ligand>
        <name>NAD(+)</name>
        <dbReference type="ChEBI" id="CHEBI:57540"/>
    </ligand>
</feature>
<feature type="binding site" evidence="15">
    <location>
        <position position="422"/>
    </location>
    <ligand>
        <name>Zn(2+)</name>
        <dbReference type="ChEBI" id="CHEBI:29105"/>
    </ligand>
</feature>
<evidence type="ECO:0000256" key="6">
    <source>
        <dbReference type="ARBA" id="ARBA00022723"/>
    </source>
</evidence>
<dbReference type="NCBIfam" id="TIGR00575">
    <property type="entry name" value="dnlj"/>
    <property type="match status" value="1"/>
</dbReference>
<comment type="similarity">
    <text evidence="14 15">Belongs to the NAD-dependent DNA ligase family. LigA subfamily.</text>
</comment>
<dbReference type="FunFam" id="3.30.470.30:FF:000001">
    <property type="entry name" value="DNA ligase"/>
    <property type="match status" value="1"/>
</dbReference>
<dbReference type="PROSITE" id="PS01055">
    <property type="entry name" value="DNA_LIGASE_N1"/>
    <property type="match status" value="1"/>
</dbReference>
<keyword evidence="6 15" id="KW-0479">Metal-binding</keyword>
<name>A0A5C0SIY3_CRATE</name>
<comment type="caution">
    <text evidence="15">Lacks conserved residue(s) required for the propagation of feature annotation.</text>
</comment>
<dbReference type="FunFam" id="1.10.287.610:FF:000002">
    <property type="entry name" value="DNA ligase"/>
    <property type="match status" value="1"/>
</dbReference>
<dbReference type="GO" id="GO:0003911">
    <property type="term" value="F:DNA ligase (NAD+) activity"/>
    <property type="evidence" value="ECO:0007669"/>
    <property type="project" value="UniProtKB-UniRule"/>
</dbReference>
<dbReference type="RefSeq" id="WP_148810839.1">
    <property type="nucleotide sequence ID" value="NZ_CP042243.1"/>
</dbReference>
<dbReference type="PANTHER" id="PTHR23389">
    <property type="entry name" value="CHROMOSOME TRANSMISSION FIDELITY FACTOR 18"/>
    <property type="match status" value="1"/>
</dbReference>
<dbReference type="GO" id="GO:0006281">
    <property type="term" value="P:DNA repair"/>
    <property type="evidence" value="ECO:0007669"/>
    <property type="project" value="UniProtKB-KW"/>
</dbReference>
<evidence type="ECO:0000256" key="9">
    <source>
        <dbReference type="ARBA" id="ARBA00022842"/>
    </source>
</evidence>
<gene>
    <name evidence="15 18" type="primary">ligA</name>
    <name evidence="18" type="ORF">FQB35_11935</name>
</gene>
<feature type="domain" description="BRCT" evidence="17">
    <location>
        <begin position="582"/>
        <end position="659"/>
    </location>
</feature>
<dbReference type="InterPro" id="IPR018239">
    <property type="entry name" value="DNA_ligase_AS"/>
</dbReference>
<evidence type="ECO:0000256" key="13">
    <source>
        <dbReference type="ARBA" id="ARBA00034005"/>
    </source>
</evidence>
<feature type="active site" description="N6-AMP-lysine intermediate" evidence="15">
    <location>
        <position position="111"/>
    </location>
</feature>
<sequence>MARKKIDQLIDIINEHNYKYYVLDNPEITDYEYDMLMNELISLEKQFPELIRQDSPTQRVGGEPLEAFVQVQHSVPMLSLDNSYNKEDLLDFHNRIRKVIDGKIEYIVEPKIDGLSVSLKYEKGIFVQGATRGDGFVGEDITSNLRTIKTIPLKLKEEIDIEVRGEVYISREKFAELNQKQAEKGETIFANPRNAAAGSLRQLDPKIAAKRNLDIFIFNIQTIKNMHISKHTEGFEYLKSLGFKTSMYEVCHSIEEVIDQCEKWAEKRSNIPFEIDGLVIKINDLEQREALGTRSKSPRWAIAYKFPAEQKKTIVKDITIQVGRTGALTPTAELEPVRVAGSVISRATLHNEDYIKEKDIRIGDRVIIQKAGDVIPEVVRVVFDDRTGQEKEFKMPKVCPACGEEVIRLEGEAVTRCINTACPAQLRRGFIHFVSRDAMNIDGLGESIVNLLLDNNLVKDFADLYSIKKEDLVPLERMGEKSAQNLINAIEKSKNNDLDRVIFGLGIKLVGVRAAKLLADAFGDMDKLMKATYEEIVAIPEIGDKMAKSIEAFFKEDRNLKTIEKLRAAGVNMKALKTSEEEVEKKFEGLIFVLTGTLQKYKRNDAKAIIEKLGGRVSGSVSKKTSYVLAGAEAGSKLEKANQLGIRVISEEEFEQMIK</sequence>
<keyword evidence="4 15" id="KW-0436">Ligase</keyword>
<evidence type="ECO:0000256" key="14">
    <source>
        <dbReference type="ARBA" id="ARBA00060881"/>
    </source>
</evidence>
<dbReference type="SUPFAM" id="SSF50249">
    <property type="entry name" value="Nucleic acid-binding proteins"/>
    <property type="match status" value="1"/>
</dbReference>
<evidence type="ECO:0000256" key="1">
    <source>
        <dbReference type="ARBA" id="ARBA00004067"/>
    </source>
</evidence>
<feature type="binding site" evidence="15">
    <location>
        <position position="166"/>
    </location>
    <ligand>
        <name>NAD(+)</name>
        <dbReference type="ChEBI" id="CHEBI:57540"/>
    </ligand>
</feature>
<dbReference type="FunFam" id="1.10.150.20:FF:000006">
    <property type="entry name" value="DNA ligase"/>
    <property type="match status" value="1"/>
</dbReference>
<keyword evidence="12 15" id="KW-0464">Manganese</keyword>
<feature type="binding site" evidence="15">
    <location>
        <position position="281"/>
    </location>
    <ligand>
        <name>NAD(+)</name>
        <dbReference type="ChEBI" id="CHEBI:57540"/>
    </ligand>
</feature>
<dbReference type="AlphaFoldDB" id="A0A5C0SIY3"/>
<dbReference type="InterPro" id="IPR001357">
    <property type="entry name" value="BRCT_dom"/>
</dbReference>
<dbReference type="InterPro" id="IPR012340">
    <property type="entry name" value="NA-bd_OB-fold"/>
</dbReference>
<dbReference type="Gene3D" id="3.40.50.10190">
    <property type="entry name" value="BRCT domain"/>
    <property type="match status" value="1"/>
</dbReference>
<keyword evidence="7 15" id="KW-0227">DNA damage</keyword>
<keyword evidence="8 15" id="KW-0862">Zinc</keyword>
<dbReference type="Pfam" id="PF01653">
    <property type="entry name" value="DNA_ligase_aden"/>
    <property type="match status" value="1"/>
</dbReference>
<dbReference type="InterPro" id="IPR003583">
    <property type="entry name" value="Hlx-hairpin-Hlx_DNA-bd_motif"/>
</dbReference>
<dbReference type="FunFam" id="2.40.50.140:FF:000012">
    <property type="entry name" value="DNA ligase"/>
    <property type="match status" value="1"/>
</dbReference>
<dbReference type="HAMAP" id="MF_01588">
    <property type="entry name" value="DNA_ligase_A"/>
    <property type="match status" value="1"/>
</dbReference>
<proteinExistence type="inferred from homology"/>
<dbReference type="Pfam" id="PF03119">
    <property type="entry name" value="DNA_ligase_ZBD"/>
    <property type="match status" value="1"/>
</dbReference>
<evidence type="ECO:0000256" key="2">
    <source>
        <dbReference type="ARBA" id="ARBA00012722"/>
    </source>
</evidence>
<dbReference type="CDD" id="cd00114">
    <property type="entry name" value="LIGANc"/>
    <property type="match status" value="1"/>
</dbReference>
<evidence type="ECO:0000256" key="10">
    <source>
        <dbReference type="ARBA" id="ARBA00023027"/>
    </source>
</evidence>
<dbReference type="SUPFAM" id="SSF52113">
    <property type="entry name" value="BRCT domain"/>
    <property type="match status" value="1"/>
</dbReference>
<dbReference type="InterPro" id="IPR001679">
    <property type="entry name" value="DNA_ligase"/>
</dbReference>
<dbReference type="PROSITE" id="PS01056">
    <property type="entry name" value="DNA_LIGASE_N2"/>
    <property type="match status" value="1"/>
</dbReference>
<evidence type="ECO:0000256" key="8">
    <source>
        <dbReference type="ARBA" id="ARBA00022833"/>
    </source>
</evidence>
<dbReference type="GO" id="GO:0005829">
    <property type="term" value="C:cytosol"/>
    <property type="evidence" value="ECO:0007669"/>
    <property type="project" value="TreeGrafter"/>
</dbReference>
<feature type="binding site" evidence="15">
    <location>
        <position position="399"/>
    </location>
    <ligand>
        <name>Zn(2+)</name>
        <dbReference type="ChEBI" id="CHEBI:29105"/>
    </ligand>
</feature>
<dbReference type="SMART" id="SM00532">
    <property type="entry name" value="LIGANc"/>
    <property type="match status" value="1"/>
</dbReference>
<evidence type="ECO:0000256" key="12">
    <source>
        <dbReference type="ARBA" id="ARBA00023211"/>
    </source>
</evidence>
<feature type="binding site" evidence="15">
    <location>
        <position position="132"/>
    </location>
    <ligand>
        <name>NAD(+)</name>
        <dbReference type="ChEBI" id="CHEBI:57540"/>
    </ligand>
</feature>
<evidence type="ECO:0000256" key="16">
    <source>
        <dbReference type="RuleBase" id="RU000618"/>
    </source>
</evidence>
<dbReference type="GO" id="GO:0003677">
    <property type="term" value="F:DNA binding"/>
    <property type="evidence" value="ECO:0007669"/>
    <property type="project" value="InterPro"/>
</dbReference>
<dbReference type="NCBIfam" id="NF005932">
    <property type="entry name" value="PRK07956.1"/>
    <property type="match status" value="1"/>
</dbReference>
<comment type="catalytic activity">
    <reaction evidence="13 15 16">
        <text>NAD(+) + (deoxyribonucleotide)n-3'-hydroxyl + 5'-phospho-(deoxyribonucleotide)m = (deoxyribonucleotide)n+m + AMP + beta-nicotinamide D-nucleotide.</text>
        <dbReference type="EC" id="6.5.1.2"/>
    </reaction>
</comment>
<dbReference type="KEGG" id="crs:FQB35_11935"/>
<evidence type="ECO:0000313" key="19">
    <source>
        <dbReference type="Proteomes" id="UP000324646"/>
    </source>
</evidence>
<dbReference type="Pfam" id="PF14520">
    <property type="entry name" value="HHH_5"/>
    <property type="match status" value="1"/>
</dbReference>
<dbReference type="SUPFAM" id="SSF56091">
    <property type="entry name" value="DNA ligase/mRNA capping enzyme, catalytic domain"/>
    <property type="match status" value="1"/>
</dbReference>
<dbReference type="Pfam" id="PF00533">
    <property type="entry name" value="BRCT"/>
    <property type="match status" value="1"/>
</dbReference>
<evidence type="ECO:0000256" key="11">
    <source>
        <dbReference type="ARBA" id="ARBA00023204"/>
    </source>
</evidence>
<feature type="binding site" evidence="15">
    <location>
        <position position="402"/>
    </location>
    <ligand>
        <name>Zn(2+)</name>
        <dbReference type="ChEBI" id="CHEBI:29105"/>
    </ligand>
</feature>
<accession>A0A5C0SIY3</accession>
<dbReference type="InterPro" id="IPR004150">
    <property type="entry name" value="NAD_DNA_ligase_OB"/>
</dbReference>
<keyword evidence="11 15" id="KW-0234">DNA repair</keyword>
<evidence type="ECO:0000256" key="7">
    <source>
        <dbReference type="ARBA" id="ARBA00022763"/>
    </source>
</evidence>
<dbReference type="Gene3D" id="6.20.10.30">
    <property type="match status" value="1"/>
</dbReference>
<evidence type="ECO:0000256" key="4">
    <source>
        <dbReference type="ARBA" id="ARBA00022598"/>
    </source>
</evidence>